<dbReference type="InterPro" id="IPR009030">
    <property type="entry name" value="Growth_fac_rcpt_cys_sf"/>
</dbReference>
<dbReference type="Pfam" id="PF00008">
    <property type="entry name" value="EGF"/>
    <property type="match status" value="6"/>
</dbReference>
<dbReference type="InterPro" id="IPR051022">
    <property type="entry name" value="Notch_Cell-Fate_Det"/>
</dbReference>
<feature type="domain" description="EGF-like" evidence="20">
    <location>
        <begin position="246"/>
        <end position="282"/>
    </location>
</feature>
<evidence type="ECO:0000256" key="1">
    <source>
        <dbReference type="ARBA" id="ARBA00004479"/>
    </source>
</evidence>
<feature type="domain" description="EGF-like" evidence="20">
    <location>
        <begin position="322"/>
        <end position="358"/>
    </location>
</feature>
<reference evidence="23" key="3">
    <citation type="journal article" date="2014" name="Nature">
        <title>Elephant shark genome provides unique insights into gnathostome evolution.</title>
        <authorList>
            <consortium name="International Elephant Shark Genome Sequencing Consortium"/>
            <person name="Venkatesh B."/>
            <person name="Lee A.P."/>
            <person name="Ravi V."/>
            <person name="Maurya A.K."/>
            <person name="Lian M.M."/>
            <person name="Swann J.B."/>
            <person name="Ohta Y."/>
            <person name="Flajnik M.F."/>
            <person name="Sutoh Y."/>
            <person name="Kasahara M."/>
            <person name="Hoon S."/>
            <person name="Gangu V."/>
            <person name="Roy S.W."/>
            <person name="Irimia M."/>
            <person name="Korzh V."/>
            <person name="Kondrychyn I."/>
            <person name="Lim Z.W."/>
            <person name="Tay B.H."/>
            <person name="Tohari S."/>
            <person name="Kong K.W."/>
            <person name="Ho S."/>
            <person name="Lorente-Galdos B."/>
            <person name="Quilez J."/>
            <person name="Marques-Bonet T."/>
            <person name="Raney B.J."/>
            <person name="Ingham P.W."/>
            <person name="Tay A."/>
            <person name="Hillier L.W."/>
            <person name="Minx P."/>
            <person name="Boehm T."/>
            <person name="Wilson R.K."/>
            <person name="Brenner S."/>
            <person name="Warren W.C."/>
        </authorList>
    </citation>
    <scope>NUCLEOTIDE SEQUENCE [LARGE SCALE GENOMIC DNA]</scope>
</reference>
<dbReference type="FunFam" id="2.10.25.10:FF:000472">
    <property type="entry name" value="Uncharacterized protein, isoform A"/>
    <property type="match status" value="1"/>
</dbReference>
<dbReference type="InterPro" id="IPR001774">
    <property type="entry name" value="DSL"/>
</dbReference>
<feature type="domain" description="EGF-like" evidence="20">
    <location>
        <begin position="638"/>
        <end position="674"/>
    </location>
</feature>
<keyword evidence="12 17" id="KW-0472">Membrane</keyword>
<keyword evidence="23" id="KW-1185">Reference proteome</keyword>
<dbReference type="PANTHER" id="PTHR24049:SF18">
    <property type="entry name" value="DELTA-LIKE PROTEIN"/>
    <property type="match status" value="1"/>
</dbReference>
<dbReference type="PRINTS" id="PR00010">
    <property type="entry name" value="EGFBLOOD"/>
</dbReference>
<dbReference type="SMART" id="SM00214">
    <property type="entry name" value="VWC"/>
    <property type="match status" value="1"/>
</dbReference>
<feature type="disulfide bond" evidence="15">
    <location>
        <begin position="587"/>
        <end position="596"/>
    </location>
</feature>
<evidence type="ECO:0000256" key="5">
    <source>
        <dbReference type="ARBA" id="ARBA00022692"/>
    </source>
</evidence>
<feature type="disulfide bond" evidence="15">
    <location>
        <begin position="272"/>
        <end position="281"/>
    </location>
</feature>
<name>A0A4W3JST3_CALMI</name>
<keyword evidence="13 15" id="KW-1015">Disulfide bond</keyword>
<dbReference type="PROSITE" id="PS01186">
    <property type="entry name" value="EGF_2"/>
    <property type="match status" value="10"/>
</dbReference>
<proteinExistence type="predicted"/>
<keyword evidence="3 15" id="KW-0245">EGF-like domain</keyword>
<dbReference type="CDD" id="cd00054">
    <property type="entry name" value="EGF_CA"/>
    <property type="match status" value="12"/>
</dbReference>
<dbReference type="Proteomes" id="UP000314986">
    <property type="component" value="Unassembled WGS sequence"/>
</dbReference>
<evidence type="ECO:0000256" key="12">
    <source>
        <dbReference type="ARBA" id="ARBA00023136"/>
    </source>
</evidence>
<feature type="disulfide bond" evidence="15">
    <location>
        <begin position="664"/>
        <end position="673"/>
    </location>
</feature>
<feature type="domain" description="EGF-like" evidence="20">
    <location>
        <begin position="360"/>
        <end position="396"/>
    </location>
</feature>
<feature type="disulfide bond" evidence="15">
    <location>
        <begin position="234"/>
        <end position="243"/>
    </location>
</feature>
<evidence type="ECO:0000256" key="14">
    <source>
        <dbReference type="ARBA" id="ARBA00023180"/>
    </source>
</evidence>
<dbReference type="Pfam" id="PF23575">
    <property type="entry name" value="JAG1"/>
    <property type="match status" value="1"/>
</dbReference>
<dbReference type="FunFam" id="2.10.25.10:FF:000431">
    <property type="entry name" value="Delta-like protein"/>
    <property type="match status" value="1"/>
</dbReference>
<evidence type="ECO:0000256" key="19">
    <source>
        <dbReference type="SAM" id="Phobius"/>
    </source>
</evidence>
<dbReference type="SMART" id="SM00179">
    <property type="entry name" value="EGF_CA"/>
    <property type="match status" value="13"/>
</dbReference>
<feature type="domain" description="EGF-like" evidence="20">
    <location>
        <begin position="168"/>
        <end position="206"/>
    </location>
</feature>
<evidence type="ECO:0000256" key="6">
    <source>
        <dbReference type="ARBA" id="ARBA00022729"/>
    </source>
</evidence>
<dbReference type="GO" id="GO:0055123">
    <property type="term" value="P:digestive system development"/>
    <property type="evidence" value="ECO:0007669"/>
    <property type="project" value="UniProtKB-ARBA"/>
</dbReference>
<evidence type="ECO:0000259" key="20">
    <source>
        <dbReference type="PROSITE" id="PS50026"/>
    </source>
</evidence>
<protein>
    <recommendedName>
        <fullName evidence="17">Delta-like protein</fullName>
    </recommendedName>
</protein>
<keyword evidence="9" id="KW-0832">Ubl conjugation</keyword>
<reference evidence="22" key="4">
    <citation type="submission" date="2025-08" db="UniProtKB">
        <authorList>
            <consortium name="Ensembl"/>
        </authorList>
    </citation>
    <scope>IDENTIFICATION</scope>
</reference>
<feature type="domain" description="EGF-like" evidence="20">
    <location>
        <begin position="676"/>
        <end position="712"/>
    </location>
</feature>
<dbReference type="InterPro" id="IPR001881">
    <property type="entry name" value="EGF-like_Ca-bd_dom"/>
</dbReference>
<keyword evidence="8" id="KW-0221">Differentiation</keyword>
<dbReference type="InterPro" id="IPR000742">
    <property type="entry name" value="EGF"/>
</dbReference>
<dbReference type="PROSITE" id="PS50026">
    <property type="entry name" value="EGF_3"/>
    <property type="match status" value="13"/>
</dbReference>
<sequence length="1094" mass="119739">VCGDAAVRNWLPRFAQKTYSDQLIERAAHTGMINPGSRWQTLQHNGPVAHIEYQIRVKCDDHYYGTGCNKLCRPRDDFFGHYVCDQNGNKICVDGWMGNDCRQAICKQGCHSIHGSCEVPGECKCLYAWQGQFCDECVPYPGCVHGTCVNPWQCNCETNWGGLLCDKDLNYCGTHHPCINGGTCMNTEPDEYHCVCSEGYSGKTCQIAEHACVSNPCANGGTCHEVPSGFECHCPSGWNGTTCANNINDCASSPCAHGGTCIDRVNGFECICPQQWAGKTCQLDANECEGHPCVSAYSCRNLIGGYYCDCIPGWSGQNCDVRDDECHGQCQHGGTCKGHEGQGYKCLCPRGYIGRSCEVEIDECASKPCYNGGQCQDLVGGFYCRCLQGYSGPHCEVSTMCINYCAPSPCQNGAKCYVLERDYYCACPEEYEGKNCSFLKDHCRNTPCRVIDSCTVAVSSNTTREGTRLISSNVCGPHGQCISQPAGNFTCACHRGFTGNYCHENINDCARNQCRNGGTCIDGVDSYQCACPDGWEGELCEIGEVEGIPEGGGRVAEGGGREKQCDANTCSNGGVCHDVGDTFHCVCPTGWGGNTCNLAKSSSCAPNPCQNGGTCVGSGDTFTCVCKEGWEGPSCTQNKNDCNPHPCYNGGICVDGVNWFRCECAPGFAGPDCRINIDECQSSPCAYGATCVDEINGYRCLCPPGRASSRCQEGIVGFRKSCFMSGQHYPHGIHWEQDCNSCRCLNGNVSCTKVWCGQKSCVLPGRPGYKSFQCPEAQRCQASPATKCFSPPCSDWGICNAPNTMAVSSKCQPNMARLDSNCAKITLLFNRAKMPEGITVEYICSELRYLPVLHHLAQQRRLYVLCDLANTIDSAVEVAISFGGQPSKEPDDTLIREVAKSIVSTITSRQNSTVMLAVIEVKIETVVLPPSQPGYFVPLLCVSFGTVWLICIIICVWWTRKRRKERERSRPPIEETVNNQWEPLNPIRNPIDRGCSNKDIQCECKNLMAPHNRTLEGEEGEEEEEEEEEEGEEPGMDKRPSQRCTITFLPAKGDSSSVRNSVPVKQPHRTGKRDNRYFKNVNAVYHEGGKDLSV</sequence>
<dbReference type="InterPro" id="IPR018097">
    <property type="entry name" value="EGF_Ca-bd_CS"/>
</dbReference>
<dbReference type="Pfam" id="PF01414">
    <property type="entry name" value="DSL"/>
    <property type="match status" value="1"/>
</dbReference>
<evidence type="ECO:0000256" key="8">
    <source>
        <dbReference type="ARBA" id="ARBA00022782"/>
    </source>
</evidence>
<feature type="disulfide bond" evidence="15">
    <location>
        <begin position="310"/>
        <end position="319"/>
    </location>
</feature>
<evidence type="ECO:0000256" key="17">
    <source>
        <dbReference type="RuleBase" id="RU280815"/>
    </source>
</evidence>
<dbReference type="GO" id="GO:0048598">
    <property type="term" value="P:embryonic morphogenesis"/>
    <property type="evidence" value="ECO:0007669"/>
    <property type="project" value="UniProtKB-ARBA"/>
</dbReference>
<dbReference type="PROSITE" id="PS00010">
    <property type="entry name" value="ASX_HYDROXYL"/>
    <property type="match status" value="7"/>
</dbReference>
<organism evidence="22 23">
    <name type="scientific">Callorhinchus milii</name>
    <name type="common">Ghost shark</name>
    <dbReference type="NCBI Taxonomy" id="7868"/>
    <lineage>
        <taxon>Eukaryota</taxon>
        <taxon>Metazoa</taxon>
        <taxon>Chordata</taxon>
        <taxon>Craniata</taxon>
        <taxon>Vertebrata</taxon>
        <taxon>Chondrichthyes</taxon>
        <taxon>Holocephali</taxon>
        <taxon>Chimaeriformes</taxon>
        <taxon>Callorhinchidae</taxon>
        <taxon>Callorhinchus</taxon>
    </lineage>
</organism>
<dbReference type="GO" id="GO:0009953">
    <property type="term" value="P:dorsal/ventral pattern formation"/>
    <property type="evidence" value="ECO:0007669"/>
    <property type="project" value="UniProtKB-ARBA"/>
</dbReference>
<feature type="domain" description="EGF-like" evidence="20">
    <location>
        <begin position="284"/>
        <end position="320"/>
    </location>
</feature>
<evidence type="ECO:0000313" key="23">
    <source>
        <dbReference type="Proteomes" id="UP000314986"/>
    </source>
</evidence>
<dbReference type="PANTHER" id="PTHR24049">
    <property type="entry name" value="CRUMBS FAMILY MEMBER"/>
    <property type="match status" value="1"/>
</dbReference>
<evidence type="ECO:0000256" key="7">
    <source>
        <dbReference type="ARBA" id="ARBA00022737"/>
    </source>
</evidence>
<dbReference type="PROSITE" id="PS00022">
    <property type="entry name" value="EGF_1"/>
    <property type="match status" value="14"/>
</dbReference>
<dbReference type="Gene3D" id="2.10.25.140">
    <property type="match status" value="1"/>
</dbReference>
<evidence type="ECO:0000256" key="18">
    <source>
        <dbReference type="SAM" id="MobiDB-lite"/>
    </source>
</evidence>
<dbReference type="GO" id="GO:0007157">
    <property type="term" value="P:heterophilic cell-cell adhesion via plasma membrane cell adhesion molecules"/>
    <property type="evidence" value="ECO:0007669"/>
    <property type="project" value="TreeGrafter"/>
</dbReference>
<dbReference type="SMART" id="SM00051">
    <property type="entry name" value="DSL"/>
    <property type="match status" value="1"/>
</dbReference>
<feature type="disulfide bond" evidence="16">
    <location>
        <begin position="92"/>
        <end position="101"/>
    </location>
</feature>
<dbReference type="InParanoid" id="A0A4W3JST3"/>
<dbReference type="GeneTree" id="ENSGT00940000160944"/>
<dbReference type="STRING" id="7868.ENSCMIP00000041173"/>
<dbReference type="PROSITE" id="PS51051">
    <property type="entry name" value="DSL"/>
    <property type="match status" value="1"/>
</dbReference>
<evidence type="ECO:0000313" key="22">
    <source>
        <dbReference type="Ensembl" id="ENSCMIP00000041173.1"/>
    </source>
</evidence>
<dbReference type="SMART" id="SM00181">
    <property type="entry name" value="EGF"/>
    <property type="match status" value="15"/>
</dbReference>
<dbReference type="Pfam" id="PF25024">
    <property type="entry name" value="EGF_TEN"/>
    <property type="match status" value="1"/>
</dbReference>
<feature type="disulfide bond" evidence="16">
    <location>
        <begin position="59"/>
        <end position="68"/>
    </location>
</feature>
<evidence type="ECO:0000256" key="15">
    <source>
        <dbReference type="PROSITE-ProRule" id="PRU00076"/>
    </source>
</evidence>
<dbReference type="FunFam" id="2.10.25.10:FF:000824">
    <property type="entry name" value="Delta-like protein"/>
    <property type="match status" value="1"/>
</dbReference>
<evidence type="ECO:0000256" key="11">
    <source>
        <dbReference type="ARBA" id="ARBA00022989"/>
    </source>
</evidence>
<dbReference type="FunFam" id="2.10.25.10:FF:000148">
    <property type="entry name" value="Delta-like protein"/>
    <property type="match status" value="1"/>
</dbReference>
<feature type="disulfide bond" evidence="15">
    <location>
        <begin position="702"/>
        <end position="711"/>
    </location>
</feature>
<feature type="disulfide bond" evidence="15">
    <location>
        <begin position="626"/>
        <end position="635"/>
    </location>
</feature>
<feature type="transmembrane region" description="Helical" evidence="19">
    <location>
        <begin position="935"/>
        <end position="958"/>
    </location>
</feature>
<feature type="domain" description="EGF-like" evidence="20">
    <location>
        <begin position="505"/>
        <end position="541"/>
    </location>
</feature>
<feature type="disulfide bond" evidence="15">
    <location>
        <begin position="531"/>
        <end position="540"/>
    </location>
</feature>
<evidence type="ECO:0000256" key="16">
    <source>
        <dbReference type="PROSITE-ProRule" id="PRU00377"/>
    </source>
</evidence>
<dbReference type="InterPro" id="IPR001007">
    <property type="entry name" value="VWF_dom"/>
</dbReference>
<dbReference type="Pfam" id="PF12661">
    <property type="entry name" value="hEGF"/>
    <property type="match status" value="1"/>
</dbReference>
<dbReference type="PRINTS" id="PR02059">
    <property type="entry name" value="JAGGEDFAMILY"/>
</dbReference>
<feature type="domain" description="EGF-like" evidence="20">
    <location>
        <begin position="208"/>
        <end position="244"/>
    </location>
</feature>
<keyword evidence="14" id="KW-0325">Glycoprotein</keyword>
<dbReference type="Ensembl" id="ENSCMIT00000041755.1">
    <property type="protein sequence ID" value="ENSCMIP00000041173.1"/>
    <property type="gene ID" value="ENSCMIG00000017117.1"/>
</dbReference>
<comment type="caution">
    <text evidence="15">Lacks conserved residue(s) required for the propagation of feature annotation.</text>
</comment>
<dbReference type="InterPro" id="IPR000152">
    <property type="entry name" value="EGF-type_Asp/Asn_hydroxyl_site"/>
</dbReference>
<dbReference type="FunFam" id="2.10.25.10:FF:000095">
    <property type="entry name" value="Notch, isoform B"/>
    <property type="match status" value="1"/>
</dbReference>
<dbReference type="GO" id="GO:0007219">
    <property type="term" value="P:Notch signaling pathway"/>
    <property type="evidence" value="ECO:0007669"/>
    <property type="project" value="UniProtKB-KW"/>
</dbReference>
<dbReference type="GO" id="GO:0030855">
    <property type="term" value="P:epithelial cell differentiation"/>
    <property type="evidence" value="ECO:0007669"/>
    <property type="project" value="UniProtKB-ARBA"/>
</dbReference>
<keyword evidence="6 17" id="KW-0732">Signal</keyword>
<feature type="domain" description="EGF-like" evidence="20">
    <location>
        <begin position="561"/>
        <end position="597"/>
    </location>
</feature>
<keyword evidence="2 17" id="KW-0217">Developmental protein</keyword>
<dbReference type="FunFam" id="2.10.25.10:FF:000310">
    <property type="entry name" value="Delta-like protein"/>
    <property type="match status" value="1"/>
</dbReference>
<dbReference type="InterPro" id="IPR056986">
    <property type="entry name" value="JAG1_1/2_dom"/>
</dbReference>
<keyword evidence="7 17" id="KW-0677">Repeat</keyword>
<dbReference type="FunFam" id="2.10.25.10:FF:000006">
    <property type="entry name" value="Versican core protein-like isoform 1"/>
    <property type="match status" value="1"/>
</dbReference>
<evidence type="ECO:0000256" key="13">
    <source>
        <dbReference type="ARBA" id="ARBA00023157"/>
    </source>
</evidence>
<dbReference type="FunFam" id="2.10.25.10:FF:000061">
    <property type="entry name" value="Delta-like protein"/>
    <property type="match status" value="2"/>
</dbReference>
<dbReference type="GO" id="GO:0005509">
    <property type="term" value="F:calcium ion binding"/>
    <property type="evidence" value="ECO:0007669"/>
    <property type="project" value="InterPro"/>
</dbReference>
<dbReference type="FunFam" id="2.10.25.140:FF:000001">
    <property type="entry name" value="Delta-like protein"/>
    <property type="match status" value="1"/>
</dbReference>
<evidence type="ECO:0000256" key="4">
    <source>
        <dbReference type="ARBA" id="ARBA00022553"/>
    </source>
</evidence>
<feature type="domain" description="EGF-like" evidence="20">
    <location>
        <begin position="402"/>
        <end position="437"/>
    </location>
</feature>
<reference evidence="23" key="1">
    <citation type="journal article" date="2006" name="Science">
        <title>Ancient noncoding elements conserved in the human genome.</title>
        <authorList>
            <person name="Venkatesh B."/>
            <person name="Kirkness E.F."/>
            <person name="Loh Y.H."/>
            <person name="Halpern A.L."/>
            <person name="Lee A.P."/>
            <person name="Johnson J."/>
            <person name="Dandona N."/>
            <person name="Viswanathan L.D."/>
            <person name="Tay A."/>
            <person name="Venter J.C."/>
            <person name="Strausberg R.L."/>
            <person name="Brenner S."/>
        </authorList>
    </citation>
    <scope>NUCLEOTIDE SEQUENCE [LARGE SCALE GENOMIC DNA]</scope>
</reference>
<dbReference type="GO" id="GO:0048732">
    <property type="term" value="P:gland development"/>
    <property type="evidence" value="ECO:0007669"/>
    <property type="project" value="UniProtKB-ARBA"/>
</dbReference>
<dbReference type="GO" id="GO:0048468">
    <property type="term" value="P:cell development"/>
    <property type="evidence" value="ECO:0007669"/>
    <property type="project" value="UniProtKB-ARBA"/>
</dbReference>
<dbReference type="PROSITE" id="PS01187">
    <property type="entry name" value="EGF_CA"/>
    <property type="match status" value="3"/>
</dbReference>
<dbReference type="Pfam" id="PF21700">
    <property type="entry name" value="EGF_DL_JAG"/>
    <property type="match status" value="1"/>
</dbReference>
<dbReference type="SUPFAM" id="SSF57196">
    <property type="entry name" value="EGF/Laminin"/>
    <property type="match status" value="7"/>
</dbReference>
<dbReference type="InterPro" id="IPR026219">
    <property type="entry name" value="Jagged/Serrate"/>
</dbReference>
<feature type="disulfide bond" evidence="15">
    <location>
        <begin position="348"/>
        <end position="357"/>
    </location>
</feature>
<dbReference type="GO" id="GO:0035239">
    <property type="term" value="P:tube morphogenesis"/>
    <property type="evidence" value="ECO:0007669"/>
    <property type="project" value="UniProtKB-ARBA"/>
</dbReference>
<feature type="domain" description="EGF-like" evidence="20">
    <location>
        <begin position="600"/>
        <end position="636"/>
    </location>
</feature>
<feature type="disulfide bond" evidence="15">
    <location>
        <begin position="326"/>
        <end position="336"/>
    </location>
</feature>
<dbReference type="GO" id="GO:0030182">
    <property type="term" value="P:neuron differentiation"/>
    <property type="evidence" value="ECO:0007669"/>
    <property type="project" value="UniProtKB-ARBA"/>
</dbReference>
<evidence type="ECO:0000256" key="10">
    <source>
        <dbReference type="ARBA" id="ARBA00022976"/>
    </source>
</evidence>
<dbReference type="GO" id="GO:0045197">
    <property type="term" value="P:establishment or maintenance of epithelial cell apical/basal polarity"/>
    <property type="evidence" value="ECO:0007669"/>
    <property type="project" value="TreeGrafter"/>
</dbReference>
<feature type="region of interest" description="Disordered" evidence="18">
    <location>
        <begin position="1013"/>
        <end position="1079"/>
    </location>
</feature>
<dbReference type="AlphaFoldDB" id="A0A4W3JST3"/>
<reference evidence="23" key="2">
    <citation type="journal article" date="2007" name="PLoS Biol.">
        <title>Survey sequencing and comparative analysis of the elephant shark (Callorhinchus milii) genome.</title>
        <authorList>
            <person name="Venkatesh B."/>
            <person name="Kirkness E.F."/>
            <person name="Loh Y.H."/>
            <person name="Halpern A.L."/>
            <person name="Lee A.P."/>
            <person name="Johnson J."/>
            <person name="Dandona N."/>
            <person name="Viswanathan L.D."/>
            <person name="Tay A."/>
            <person name="Venter J.C."/>
            <person name="Strausberg R.L."/>
            <person name="Brenner S."/>
        </authorList>
    </citation>
    <scope>NUCLEOTIDE SEQUENCE [LARGE SCALE GENOMIC DNA]</scope>
</reference>
<dbReference type="FunFam" id="2.10.25.10:FF:000117">
    <property type="entry name" value="Delta-like protein"/>
    <property type="match status" value="1"/>
</dbReference>
<feature type="disulfide bond" evidence="15">
    <location>
        <begin position="196"/>
        <end position="205"/>
    </location>
</feature>
<feature type="disulfide bond" evidence="15">
    <location>
        <begin position="493"/>
        <end position="502"/>
    </location>
</feature>
<comment type="function">
    <text evidence="17">Putative Notch ligand involved in the mediation of Notch signaling.</text>
</comment>
<keyword evidence="11 17" id="KW-1133">Transmembrane helix</keyword>
<feature type="domain" description="EGF-like" evidence="20">
    <location>
        <begin position="467"/>
        <end position="503"/>
    </location>
</feature>
<feature type="compositionally biased region" description="Acidic residues" evidence="18">
    <location>
        <begin position="1017"/>
        <end position="1034"/>
    </location>
</feature>
<dbReference type="InterPro" id="IPR013032">
    <property type="entry name" value="EGF-like_CS"/>
</dbReference>
<keyword evidence="4" id="KW-0597">Phosphoprotein</keyword>
<evidence type="ECO:0000256" key="9">
    <source>
        <dbReference type="ARBA" id="ARBA00022843"/>
    </source>
</evidence>
<dbReference type="SMART" id="SM00215">
    <property type="entry name" value="VWC_out"/>
    <property type="match status" value="1"/>
</dbReference>
<dbReference type="FunFam" id="2.10.25.10:FF:000018">
    <property type="entry name" value="Delta-like 1"/>
    <property type="match status" value="1"/>
</dbReference>
<dbReference type="Gene3D" id="2.10.25.10">
    <property type="entry name" value="Laminin"/>
    <property type="match status" value="14"/>
</dbReference>
<feature type="disulfide bond" evidence="15">
    <location>
        <begin position="427"/>
        <end position="436"/>
    </location>
</feature>
<dbReference type="GO" id="GO:0005886">
    <property type="term" value="C:plasma membrane"/>
    <property type="evidence" value="ECO:0007669"/>
    <property type="project" value="TreeGrafter"/>
</dbReference>
<evidence type="ECO:0000256" key="2">
    <source>
        <dbReference type="ARBA" id="ARBA00022473"/>
    </source>
</evidence>
<keyword evidence="10" id="KW-0914">Notch signaling pathway</keyword>
<comment type="subcellular location">
    <subcellularLocation>
        <location evidence="1 17">Membrane</location>
        <topology evidence="1 17">Single-pass type I membrane protein</topology>
    </subcellularLocation>
</comment>
<dbReference type="FunFam" id="2.10.25.10:FF:000146">
    <property type="entry name" value="Putative neurogenic locus notch"/>
    <property type="match status" value="1"/>
</dbReference>
<dbReference type="SUPFAM" id="SSF57184">
    <property type="entry name" value="Growth factor receptor domain"/>
    <property type="match status" value="2"/>
</dbReference>
<evidence type="ECO:0000259" key="21">
    <source>
        <dbReference type="PROSITE" id="PS51051"/>
    </source>
</evidence>
<keyword evidence="5 17" id="KW-0812">Transmembrane</keyword>
<dbReference type="GO" id="GO:0005112">
    <property type="term" value="F:Notch binding"/>
    <property type="evidence" value="ECO:0007669"/>
    <property type="project" value="InterPro"/>
</dbReference>
<dbReference type="FunFam" id="2.10.25.10:FF:000122">
    <property type="entry name" value="Protein crumbs homolog 2"/>
    <property type="match status" value="1"/>
</dbReference>
<feature type="disulfide bond" evidence="16">
    <location>
        <begin position="72"/>
        <end position="84"/>
    </location>
</feature>
<dbReference type="GO" id="GO:0048568">
    <property type="term" value="P:embryonic organ development"/>
    <property type="evidence" value="ECO:0007669"/>
    <property type="project" value="UniProtKB-ARBA"/>
</dbReference>
<evidence type="ECO:0000256" key="3">
    <source>
        <dbReference type="ARBA" id="ARBA00022536"/>
    </source>
</evidence>
<accession>A0A4W3JST3</accession>
<feature type="domain" description="DSL" evidence="21">
    <location>
        <begin position="57"/>
        <end position="101"/>
    </location>
</feature>
<feature type="disulfide bond" evidence="15">
    <location>
        <begin position="386"/>
        <end position="395"/>
    </location>
</feature>
<dbReference type="GO" id="GO:0032991">
    <property type="term" value="C:protein-containing complex"/>
    <property type="evidence" value="ECO:0007669"/>
    <property type="project" value="TreeGrafter"/>
</dbReference>
<reference evidence="22" key="5">
    <citation type="submission" date="2025-09" db="UniProtKB">
        <authorList>
            <consortium name="Ensembl"/>
        </authorList>
    </citation>
    <scope>IDENTIFICATION</scope>
</reference>